<accession>A0A543JKZ7</accession>
<dbReference type="Proteomes" id="UP000316628">
    <property type="component" value="Unassembled WGS sequence"/>
</dbReference>
<reference evidence="2 3" key="1">
    <citation type="submission" date="2019-06" db="EMBL/GenBank/DDBJ databases">
        <title>Sequencing the genomes of 1000 actinobacteria strains.</title>
        <authorList>
            <person name="Klenk H.-P."/>
        </authorList>
    </citation>
    <scope>NUCLEOTIDE SEQUENCE [LARGE SCALE GENOMIC DNA]</scope>
    <source>
        <strain evidence="2 3">DSM 45456</strain>
    </source>
</reference>
<dbReference type="EMBL" id="VFPP01000001">
    <property type="protein sequence ID" value="TQM83527.1"/>
    <property type="molecule type" value="Genomic_DNA"/>
</dbReference>
<protein>
    <submittedName>
        <fullName evidence="2">Uncharacterized protein</fullName>
    </submittedName>
</protein>
<evidence type="ECO:0000313" key="2">
    <source>
        <dbReference type="EMBL" id="TQM83527.1"/>
    </source>
</evidence>
<sequence>MTALVPDPGRRARVQDEGVVVHAGADPVHLLPDVPGAEARVLVELFEPVRRGSARPLDPDRLTAPVREHLRALGALRPAGLPVPGAPPNVGVRVLGTEPAGLGASACLGCLAVRARHRWGDPEPPGRDDRRVPVALGPARTRPVRRRCWTGS</sequence>
<keyword evidence="3" id="KW-1185">Reference proteome</keyword>
<organism evidence="2 3">
    <name type="scientific">Saccharothrix saharensis</name>
    <dbReference type="NCBI Taxonomy" id="571190"/>
    <lineage>
        <taxon>Bacteria</taxon>
        <taxon>Bacillati</taxon>
        <taxon>Actinomycetota</taxon>
        <taxon>Actinomycetes</taxon>
        <taxon>Pseudonocardiales</taxon>
        <taxon>Pseudonocardiaceae</taxon>
        <taxon>Saccharothrix</taxon>
    </lineage>
</organism>
<evidence type="ECO:0000313" key="3">
    <source>
        <dbReference type="Proteomes" id="UP000316628"/>
    </source>
</evidence>
<proteinExistence type="predicted"/>
<dbReference type="OrthoDB" id="2973590at2"/>
<comment type="caution">
    <text evidence="2">The sequence shown here is derived from an EMBL/GenBank/DDBJ whole genome shotgun (WGS) entry which is preliminary data.</text>
</comment>
<evidence type="ECO:0000256" key="1">
    <source>
        <dbReference type="SAM" id="MobiDB-lite"/>
    </source>
</evidence>
<feature type="region of interest" description="Disordered" evidence="1">
    <location>
        <begin position="118"/>
        <end position="139"/>
    </location>
</feature>
<feature type="compositionally biased region" description="Basic and acidic residues" evidence="1">
    <location>
        <begin position="118"/>
        <end position="132"/>
    </location>
</feature>
<name>A0A543JKZ7_9PSEU</name>
<gene>
    <name evidence="2" type="ORF">FHX81_5953</name>
</gene>
<dbReference type="RefSeq" id="WP_141981356.1">
    <property type="nucleotide sequence ID" value="NZ_VFPP01000001.1"/>
</dbReference>
<dbReference type="AlphaFoldDB" id="A0A543JKZ7"/>